<evidence type="ECO:0000256" key="7">
    <source>
        <dbReference type="SAM" id="Coils"/>
    </source>
</evidence>
<organism evidence="9 10">
    <name type="scientific">Lentzea xinjiangensis</name>
    <dbReference type="NCBI Taxonomy" id="402600"/>
    <lineage>
        <taxon>Bacteria</taxon>
        <taxon>Bacillati</taxon>
        <taxon>Actinomycetota</taxon>
        <taxon>Actinomycetes</taxon>
        <taxon>Pseudonocardiales</taxon>
        <taxon>Pseudonocardiaceae</taxon>
        <taxon>Lentzea</taxon>
    </lineage>
</organism>
<dbReference type="PANTHER" id="PTHR19375">
    <property type="entry name" value="HEAT SHOCK PROTEIN 70KDA"/>
    <property type="match status" value="1"/>
</dbReference>
<gene>
    <name evidence="9" type="ORF">SAMN05216188_105204</name>
</gene>
<dbReference type="SUPFAM" id="SSF53067">
    <property type="entry name" value="Actin-like ATPase domain"/>
    <property type="match status" value="2"/>
</dbReference>
<dbReference type="OrthoDB" id="9766019at2"/>
<dbReference type="PROSITE" id="PS00297">
    <property type="entry name" value="HSP70_1"/>
    <property type="match status" value="1"/>
</dbReference>
<feature type="coiled-coil region" evidence="7">
    <location>
        <begin position="665"/>
        <end position="708"/>
    </location>
</feature>
<evidence type="ECO:0000256" key="6">
    <source>
        <dbReference type="ARBA" id="ARBA00023186"/>
    </source>
</evidence>
<dbReference type="InterPro" id="IPR013126">
    <property type="entry name" value="Hsp_70_fam"/>
</dbReference>
<dbReference type="AlphaFoldDB" id="A0A1H9J3R9"/>
<keyword evidence="6" id="KW-0143">Chaperone</keyword>
<evidence type="ECO:0000313" key="10">
    <source>
        <dbReference type="Proteomes" id="UP000199352"/>
    </source>
</evidence>
<dbReference type="Gene3D" id="3.90.640.10">
    <property type="entry name" value="Actin, Chain A, domain 4"/>
    <property type="match status" value="1"/>
</dbReference>
<dbReference type="GO" id="GO:0005524">
    <property type="term" value="F:ATP binding"/>
    <property type="evidence" value="ECO:0007669"/>
    <property type="project" value="UniProtKB-KW"/>
</dbReference>
<feature type="region of interest" description="Disordered" evidence="8">
    <location>
        <begin position="809"/>
        <end position="829"/>
    </location>
</feature>
<dbReference type="GO" id="GO:0140662">
    <property type="term" value="F:ATP-dependent protein folding chaperone"/>
    <property type="evidence" value="ECO:0007669"/>
    <property type="project" value="InterPro"/>
</dbReference>
<dbReference type="SUPFAM" id="SSF100920">
    <property type="entry name" value="Heat shock protein 70kD (HSP70), peptide-binding domain"/>
    <property type="match status" value="1"/>
</dbReference>
<keyword evidence="7" id="KW-0175">Coiled coil</keyword>
<dbReference type="PRINTS" id="PR00301">
    <property type="entry name" value="HEATSHOCK70"/>
</dbReference>
<protein>
    <submittedName>
        <fullName evidence="9">Molecular chaperone DnaK</fullName>
    </submittedName>
</protein>
<evidence type="ECO:0000313" key="9">
    <source>
        <dbReference type="EMBL" id="SEQ81473.1"/>
    </source>
</evidence>
<keyword evidence="3" id="KW-0547">Nucleotide-binding</keyword>
<keyword evidence="10" id="KW-1185">Reference proteome</keyword>
<accession>A0A1H9J3R9</accession>
<reference evidence="10" key="1">
    <citation type="submission" date="2016-10" db="EMBL/GenBank/DDBJ databases">
        <authorList>
            <person name="Varghese N."/>
            <person name="Submissions S."/>
        </authorList>
    </citation>
    <scope>NUCLEOTIDE SEQUENCE [LARGE SCALE GENOMIC DNA]</scope>
    <source>
        <strain evidence="10">CGMCC 4.3525</strain>
    </source>
</reference>
<evidence type="ECO:0000256" key="3">
    <source>
        <dbReference type="ARBA" id="ARBA00022741"/>
    </source>
</evidence>
<proteinExistence type="inferred from homology"/>
<comment type="similarity">
    <text evidence="1">Belongs to the heat shock protein 70 family.</text>
</comment>
<dbReference type="Proteomes" id="UP000199352">
    <property type="component" value="Unassembled WGS sequence"/>
</dbReference>
<dbReference type="CDD" id="cd24029">
    <property type="entry name" value="ASKHA_NBD_HSP70_DnaK_HscA_HscC"/>
    <property type="match status" value="1"/>
</dbReference>
<dbReference type="InterPro" id="IPR029047">
    <property type="entry name" value="HSP70_peptide-bd_sf"/>
</dbReference>
<evidence type="ECO:0000256" key="4">
    <source>
        <dbReference type="ARBA" id="ARBA00022840"/>
    </source>
</evidence>
<dbReference type="EMBL" id="FOFR01000005">
    <property type="protein sequence ID" value="SEQ81473.1"/>
    <property type="molecule type" value="Genomic_DNA"/>
</dbReference>
<dbReference type="Gene3D" id="3.30.420.40">
    <property type="match status" value="2"/>
</dbReference>
<keyword evidence="2" id="KW-0597">Phosphoprotein</keyword>
<dbReference type="STRING" id="402600.SAMN05216188_105204"/>
<evidence type="ECO:0000256" key="5">
    <source>
        <dbReference type="ARBA" id="ARBA00023016"/>
    </source>
</evidence>
<dbReference type="Pfam" id="PF00012">
    <property type="entry name" value="HSP70"/>
    <property type="match status" value="1"/>
</dbReference>
<evidence type="ECO:0000256" key="1">
    <source>
        <dbReference type="ARBA" id="ARBA00007381"/>
    </source>
</evidence>
<dbReference type="InterPro" id="IPR043129">
    <property type="entry name" value="ATPase_NBD"/>
</dbReference>
<dbReference type="RefSeq" id="WP_089951290.1">
    <property type="nucleotide sequence ID" value="NZ_FOFR01000005.1"/>
</dbReference>
<evidence type="ECO:0000256" key="2">
    <source>
        <dbReference type="ARBA" id="ARBA00022553"/>
    </source>
</evidence>
<dbReference type="Gene3D" id="2.60.34.10">
    <property type="entry name" value="Substrate Binding Domain Of DNAk, Chain A, domain 1"/>
    <property type="match status" value="1"/>
</dbReference>
<sequence length="829" mass="90188">MRDTIDFGIDLGTTNSAMAVVRDGTVSVVKNNDGWDYTPSAVWIPKPGVTHVGRSARDRIPSDPDNVHIEFKQEMGLDGAARAFPKAGLSLTPQQLSAEVLKSLRADAAHAFGEAPPAAVITVPAAFRLHENNATGEAAALAGFGTCPLVQEPTAAAFAFGFQNASTDAYWMVFDFGGGTFDSAIVSTHDGELRVLDHAGDPHLGGKLIDWAIVERLLVPAAEAGLGLRGLRRDDPSWRSNFALLKDAAERAKIALSRNEVVELDVELEIGGRKVTFDHALRRDEVDRVAEPYYLRAINLCREALTAAGLGTGDIDRLLLVGGTTLAPGLRERLADPSVGLGIELDHSQDPSTVVARGAAVFASTVPLDRPKARAVAGEFAADLRYPRTTSLDIVPVQGRFESTTGQDWSRFHVVLANESGTPPFRTPQVGLDAQGTFVTEVKLNERTTSTFTVQLVDADGVRYKVNPATASITHVTNELGGQVLTNSLGLSEADGTFTPILHKGARLPAAMSSTFYTTIALHRTDSDAVIRIPLVEGERARADRNLRIGLIEIRPKDVRIDLPSGSEVEITVEVDESRRVTVVADVPLVDEQFEAEIDLSHVRPPDAAALERELREVNGRLAALRGDGRVPAQARQRLDRLENEQVLVLARDEVRAAATDHGSAAAADQRLRDVHAVLDEVEEQSDLRALFDELDQELAQCRELLDRKGAADDHLELADVERRAADLREHPDRAAIEELLNRAVHLATTVMKRDETYDIAIFHHFRANLPKLSQPMRARALIAEGNQALAEGNWRVLPLVNQELRGLWPAGEQDRSPGGVRSMHGRQR</sequence>
<keyword evidence="4" id="KW-0067">ATP-binding</keyword>
<dbReference type="InterPro" id="IPR018181">
    <property type="entry name" value="Heat_shock_70_CS"/>
</dbReference>
<keyword evidence="5" id="KW-0346">Stress response</keyword>
<name>A0A1H9J3R9_9PSEU</name>
<evidence type="ECO:0000256" key="8">
    <source>
        <dbReference type="SAM" id="MobiDB-lite"/>
    </source>
</evidence>